<comment type="caution">
    <text evidence="9">The sequence shown here is derived from an EMBL/GenBank/DDBJ whole genome shotgun (WGS) entry which is preliminary data.</text>
</comment>
<dbReference type="RefSeq" id="WP_172275882.1">
    <property type="nucleotide sequence ID" value="NZ_CASGMU010000013.1"/>
</dbReference>
<keyword evidence="3 8" id="KW-0732">Signal</keyword>
<feature type="chain" id="PRO_5045814591" evidence="8">
    <location>
        <begin position="29"/>
        <end position="353"/>
    </location>
</feature>
<keyword evidence="7" id="KW-0449">Lipoprotein</keyword>
<comment type="similarity">
    <text evidence="2">Belongs to the bacteroidetes fimbrillin superfamily. FimB/Mfa2 family.</text>
</comment>
<evidence type="ECO:0000256" key="4">
    <source>
        <dbReference type="ARBA" id="ARBA00023136"/>
    </source>
</evidence>
<evidence type="ECO:0000256" key="5">
    <source>
        <dbReference type="ARBA" id="ARBA00023139"/>
    </source>
</evidence>
<gene>
    <name evidence="9" type="ORF">HPS56_09415</name>
</gene>
<keyword evidence="5" id="KW-0564">Palmitate</keyword>
<keyword evidence="10" id="KW-1185">Reference proteome</keyword>
<dbReference type="Pfam" id="PF08842">
    <property type="entry name" value="Mfa2"/>
    <property type="match status" value="1"/>
</dbReference>
<evidence type="ECO:0000313" key="9">
    <source>
        <dbReference type="EMBL" id="NPD92553.1"/>
    </source>
</evidence>
<dbReference type="PROSITE" id="PS51257">
    <property type="entry name" value="PROKAR_LIPOPROTEIN"/>
    <property type="match status" value="1"/>
</dbReference>
<keyword evidence="6" id="KW-0998">Cell outer membrane</keyword>
<keyword evidence="4" id="KW-0472">Membrane</keyword>
<dbReference type="EMBL" id="JABKKF010000009">
    <property type="protein sequence ID" value="NPD92553.1"/>
    <property type="molecule type" value="Genomic_DNA"/>
</dbReference>
<dbReference type="Proteomes" id="UP000714420">
    <property type="component" value="Unassembled WGS sequence"/>
</dbReference>
<evidence type="ECO:0000256" key="6">
    <source>
        <dbReference type="ARBA" id="ARBA00023237"/>
    </source>
</evidence>
<reference evidence="9 10" key="1">
    <citation type="submission" date="2020-05" db="EMBL/GenBank/DDBJ databases">
        <title>Distinct polysaccharide utilization as determinants for interspecies competition between intestinal Prevotella spp.</title>
        <authorList>
            <person name="Galvez E.J.C."/>
            <person name="Iljazovic A."/>
            <person name="Strowig T."/>
        </authorList>
    </citation>
    <scope>NUCLEOTIDE SEQUENCE [LARGE SCALE GENOMIC DNA]</scope>
    <source>
        <strain evidence="9 10">PMUR</strain>
    </source>
</reference>
<evidence type="ECO:0000313" key="10">
    <source>
        <dbReference type="Proteomes" id="UP000714420"/>
    </source>
</evidence>
<protein>
    <submittedName>
        <fullName evidence="9">FimB/Mfa2 family fimbrial subunit</fullName>
    </submittedName>
</protein>
<evidence type="ECO:0000256" key="8">
    <source>
        <dbReference type="SAM" id="SignalP"/>
    </source>
</evidence>
<proteinExistence type="inferred from homology"/>
<feature type="signal peptide" evidence="8">
    <location>
        <begin position="1"/>
        <end position="28"/>
    </location>
</feature>
<accession>A0ABX2AMY2</accession>
<sequence>MKGRKHNMISRFVSAVIAAVLTAAFTSSCDNIFEDLEPCPHGVSLRFVYEYNMEYANSFPKKVDCLTLIIYDNEGNYIGTRTVTGPELRDESYRMTLDLEPGTYRFVAYGGMECRESSFSFIEGTRAGEEDVALGNLLVKLNEECLYVPGKKKLHDMYWGTLTLETSDLYSEGTVEMMKNTNNIRIVLQQEEGGPLDPSDFEFEITDDNTVLKAIDDDIVPAGSVTYTPWTTGQSQTGVIVNGDGVEPTPVVVAYAEIMTSRLMTGIEDKEGPKLTIRNSSKAPENAGEEVLSIPLNKYLLLTRSDHYRDMRDQEYLDRESDWTLFFFLRNGTWMDAHIVVNDWVVRINDAEF</sequence>
<dbReference type="InterPro" id="IPR014941">
    <property type="entry name" value="FimB/Mfa2/Mfa3"/>
</dbReference>
<name>A0ABX2AMY2_9BACT</name>
<dbReference type="Gene3D" id="2.60.40.2090">
    <property type="match status" value="1"/>
</dbReference>
<dbReference type="Gene3D" id="2.60.40.2100">
    <property type="match status" value="1"/>
</dbReference>
<evidence type="ECO:0000256" key="2">
    <source>
        <dbReference type="ARBA" id="ARBA00007248"/>
    </source>
</evidence>
<evidence type="ECO:0000256" key="1">
    <source>
        <dbReference type="ARBA" id="ARBA00004442"/>
    </source>
</evidence>
<comment type="subcellular location">
    <subcellularLocation>
        <location evidence="1">Cell outer membrane</location>
    </subcellularLocation>
</comment>
<evidence type="ECO:0000256" key="7">
    <source>
        <dbReference type="ARBA" id="ARBA00023288"/>
    </source>
</evidence>
<evidence type="ECO:0000256" key="3">
    <source>
        <dbReference type="ARBA" id="ARBA00022729"/>
    </source>
</evidence>
<organism evidence="9 10">
    <name type="scientific">Xylanibacter muris</name>
    <dbReference type="NCBI Taxonomy" id="2736290"/>
    <lineage>
        <taxon>Bacteria</taxon>
        <taxon>Pseudomonadati</taxon>
        <taxon>Bacteroidota</taxon>
        <taxon>Bacteroidia</taxon>
        <taxon>Bacteroidales</taxon>
        <taxon>Prevotellaceae</taxon>
        <taxon>Xylanibacter</taxon>
    </lineage>
</organism>